<accession>A0AC35U7X9</accession>
<dbReference type="WBParaSite" id="RSKR_0000879700.1">
    <property type="protein sequence ID" value="RSKR_0000879700.1"/>
    <property type="gene ID" value="RSKR_0000879700"/>
</dbReference>
<evidence type="ECO:0000313" key="2">
    <source>
        <dbReference type="WBParaSite" id="RSKR_0000879700.1"/>
    </source>
</evidence>
<protein>
    <submittedName>
        <fullName evidence="2">Transmembrane protein 186</fullName>
    </submittedName>
</protein>
<reference evidence="2" key="1">
    <citation type="submission" date="2016-11" db="UniProtKB">
        <authorList>
            <consortium name="WormBaseParasite"/>
        </authorList>
    </citation>
    <scope>IDENTIFICATION</scope>
    <source>
        <strain evidence="2">KR3021</strain>
    </source>
</reference>
<sequence length="197" mass="22679">MPQIPKREAQAYVNYSLDPGDEELANGRTIYDLRELSIDVNQSPISNQPLSPSSIKTNLTYPKRKYSLSRDDSLEQMETPVFTKKEITKKNRKKGPSSMRTVLAMAVLFIGGILLMVSGIIILTQQEEQEFIITGSVFVSVGFLMFLICIILQRKNLMKFIFQLNQDLYFLKMGDSQIWSFMFNAEGTSKYERPYHR</sequence>
<name>A0AC35U7X9_9BILA</name>
<evidence type="ECO:0000313" key="1">
    <source>
        <dbReference type="Proteomes" id="UP000095286"/>
    </source>
</evidence>
<proteinExistence type="predicted"/>
<organism evidence="1 2">
    <name type="scientific">Rhabditophanes sp. KR3021</name>
    <dbReference type="NCBI Taxonomy" id="114890"/>
    <lineage>
        <taxon>Eukaryota</taxon>
        <taxon>Metazoa</taxon>
        <taxon>Ecdysozoa</taxon>
        <taxon>Nematoda</taxon>
        <taxon>Chromadorea</taxon>
        <taxon>Rhabditida</taxon>
        <taxon>Tylenchina</taxon>
        <taxon>Panagrolaimomorpha</taxon>
        <taxon>Strongyloidoidea</taxon>
        <taxon>Alloionematidae</taxon>
        <taxon>Rhabditophanes</taxon>
    </lineage>
</organism>
<dbReference type="Proteomes" id="UP000095286">
    <property type="component" value="Unplaced"/>
</dbReference>